<keyword evidence="1" id="KW-0732">Signal</keyword>
<dbReference type="OrthoDB" id="1859733at2759"/>
<evidence type="ECO:0000313" key="3">
    <source>
        <dbReference type="Proteomes" id="UP000789759"/>
    </source>
</evidence>
<proteinExistence type="predicted"/>
<dbReference type="EMBL" id="CAJVQA010003804">
    <property type="protein sequence ID" value="CAG8583820.1"/>
    <property type="molecule type" value="Genomic_DNA"/>
</dbReference>
<comment type="caution">
    <text evidence="2">The sequence shown here is derived from an EMBL/GenBank/DDBJ whole genome shotgun (WGS) entry which is preliminary data.</text>
</comment>
<dbReference type="AlphaFoldDB" id="A0A9N9BZW7"/>
<evidence type="ECO:0000256" key="1">
    <source>
        <dbReference type="SAM" id="SignalP"/>
    </source>
</evidence>
<reference evidence="2" key="1">
    <citation type="submission" date="2021-06" db="EMBL/GenBank/DDBJ databases">
        <authorList>
            <person name="Kallberg Y."/>
            <person name="Tangrot J."/>
            <person name="Rosling A."/>
        </authorList>
    </citation>
    <scope>NUCLEOTIDE SEQUENCE</scope>
    <source>
        <strain evidence="2">FL966</strain>
    </source>
</reference>
<dbReference type="Proteomes" id="UP000789759">
    <property type="component" value="Unassembled WGS sequence"/>
</dbReference>
<evidence type="ECO:0000313" key="2">
    <source>
        <dbReference type="EMBL" id="CAG8583820.1"/>
    </source>
</evidence>
<keyword evidence="3" id="KW-1185">Reference proteome</keyword>
<protein>
    <submittedName>
        <fullName evidence="2">16847_t:CDS:1</fullName>
    </submittedName>
</protein>
<organism evidence="2 3">
    <name type="scientific">Cetraspora pellucida</name>
    <dbReference type="NCBI Taxonomy" id="1433469"/>
    <lineage>
        <taxon>Eukaryota</taxon>
        <taxon>Fungi</taxon>
        <taxon>Fungi incertae sedis</taxon>
        <taxon>Mucoromycota</taxon>
        <taxon>Glomeromycotina</taxon>
        <taxon>Glomeromycetes</taxon>
        <taxon>Diversisporales</taxon>
        <taxon>Gigasporaceae</taxon>
        <taxon>Cetraspora</taxon>
    </lineage>
</organism>
<sequence>MVKLEVLSLFAILLLCASNSFAGVIPSGVQKSIGNYEFPKDIKIPENITVPEGNCFKFYLYVSGYIWYQCTNSQWEGRALFFNHEEDIPSYPISAVVSTYAIPASAIGIRSIIPESDSSSLVVTSVATFPPPNPEKDLPYGLEKAQDNKGEGVLKDITYVVRVATDGGGTKYPEGYIYSSDINALNLFYHPQK</sequence>
<feature type="signal peptide" evidence="1">
    <location>
        <begin position="1"/>
        <end position="22"/>
    </location>
</feature>
<gene>
    <name evidence="2" type="ORF">CPELLU_LOCUS6217</name>
</gene>
<feature type="chain" id="PRO_5040290982" evidence="1">
    <location>
        <begin position="23"/>
        <end position="193"/>
    </location>
</feature>
<name>A0A9N9BZW7_9GLOM</name>
<accession>A0A9N9BZW7</accession>